<dbReference type="EMBL" id="ML992671">
    <property type="protein sequence ID" value="KAF2213253.1"/>
    <property type="molecule type" value="Genomic_DNA"/>
</dbReference>
<evidence type="ECO:0000313" key="1">
    <source>
        <dbReference type="EMBL" id="KAF2213253.1"/>
    </source>
</evidence>
<sequence>MCANHMSDIFTLHYSNALGLDLAAHLSYSCNAWLLNGLEGNCTRMIRPDMMQGAAGDCVSVAAAALSCWAIKRDFGFTVIVIPAACATMPRVPYGMDQGGILGIITALLPATMPLTTSFFPLKAPLTRDAPPNSFALIGPCVVDSDI</sequence>
<reference evidence="1" key="1">
    <citation type="journal article" date="2020" name="Stud. Mycol.">
        <title>101 Dothideomycetes genomes: a test case for predicting lifestyles and emergence of pathogens.</title>
        <authorList>
            <person name="Haridas S."/>
            <person name="Albert R."/>
            <person name="Binder M."/>
            <person name="Bloem J."/>
            <person name="Labutti K."/>
            <person name="Salamov A."/>
            <person name="Andreopoulos B."/>
            <person name="Baker S."/>
            <person name="Barry K."/>
            <person name="Bills G."/>
            <person name="Bluhm B."/>
            <person name="Cannon C."/>
            <person name="Castanera R."/>
            <person name="Culley D."/>
            <person name="Daum C."/>
            <person name="Ezra D."/>
            <person name="Gonzalez J."/>
            <person name="Henrissat B."/>
            <person name="Kuo A."/>
            <person name="Liang C."/>
            <person name="Lipzen A."/>
            <person name="Lutzoni F."/>
            <person name="Magnuson J."/>
            <person name="Mondo S."/>
            <person name="Nolan M."/>
            <person name="Ohm R."/>
            <person name="Pangilinan J."/>
            <person name="Park H.-J."/>
            <person name="Ramirez L."/>
            <person name="Alfaro M."/>
            <person name="Sun H."/>
            <person name="Tritt A."/>
            <person name="Yoshinaga Y."/>
            <person name="Zwiers L.-H."/>
            <person name="Turgeon B."/>
            <person name="Goodwin S."/>
            <person name="Spatafora J."/>
            <person name="Crous P."/>
            <person name="Grigoriev I."/>
        </authorList>
    </citation>
    <scope>NUCLEOTIDE SEQUENCE</scope>
    <source>
        <strain evidence="1">SCOH1-5</strain>
    </source>
</reference>
<name>A0A6A6FIM1_9PEZI</name>
<dbReference type="Proteomes" id="UP000799539">
    <property type="component" value="Unassembled WGS sequence"/>
</dbReference>
<keyword evidence="2" id="KW-1185">Reference proteome</keyword>
<organism evidence="1 2">
    <name type="scientific">Cercospora zeae-maydis SCOH1-5</name>
    <dbReference type="NCBI Taxonomy" id="717836"/>
    <lineage>
        <taxon>Eukaryota</taxon>
        <taxon>Fungi</taxon>
        <taxon>Dikarya</taxon>
        <taxon>Ascomycota</taxon>
        <taxon>Pezizomycotina</taxon>
        <taxon>Dothideomycetes</taxon>
        <taxon>Dothideomycetidae</taxon>
        <taxon>Mycosphaerellales</taxon>
        <taxon>Mycosphaerellaceae</taxon>
        <taxon>Cercospora</taxon>
    </lineage>
</organism>
<gene>
    <name evidence="1" type="ORF">CERZMDRAFT_96915</name>
</gene>
<evidence type="ECO:0000313" key="2">
    <source>
        <dbReference type="Proteomes" id="UP000799539"/>
    </source>
</evidence>
<proteinExistence type="predicted"/>
<accession>A0A6A6FIM1</accession>
<protein>
    <submittedName>
        <fullName evidence="1">Uncharacterized protein</fullName>
    </submittedName>
</protein>
<dbReference type="AlphaFoldDB" id="A0A6A6FIM1"/>